<evidence type="ECO:0000256" key="7">
    <source>
        <dbReference type="ARBA" id="ARBA00023136"/>
    </source>
</evidence>
<comment type="subcellular location">
    <subcellularLocation>
        <location evidence="1">Cell outer membrane</location>
        <topology evidence="1">Multi-pass membrane protein</topology>
    </subcellularLocation>
</comment>
<evidence type="ECO:0000256" key="6">
    <source>
        <dbReference type="ARBA" id="ARBA00023114"/>
    </source>
</evidence>
<dbReference type="STRING" id="1445510.YC6258_01357"/>
<keyword evidence="2" id="KW-0813">Transport</keyword>
<organism evidence="12 13">
    <name type="scientific">Gynuella sunshinyii YC6258</name>
    <dbReference type="NCBI Taxonomy" id="1445510"/>
    <lineage>
        <taxon>Bacteria</taxon>
        <taxon>Pseudomonadati</taxon>
        <taxon>Pseudomonadota</taxon>
        <taxon>Gammaproteobacteria</taxon>
        <taxon>Oceanospirillales</taxon>
        <taxon>Saccharospirillaceae</taxon>
        <taxon>Gynuella</taxon>
    </lineage>
</organism>
<dbReference type="PRINTS" id="PR01021">
    <property type="entry name" value="OMPADOMAIN"/>
</dbReference>
<dbReference type="InterPro" id="IPR006665">
    <property type="entry name" value="OmpA-like"/>
</dbReference>
<keyword evidence="4" id="KW-0812">Transmembrane</keyword>
<dbReference type="KEGG" id="gsn:YC6258_01357"/>
<evidence type="ECO:0000313" key="13">
    <source>
        <dbReference type="Proteomes" id="UP000032266"/>
    </source>
</evidence>
<dbReference type="PANTHER" id="PTHR30329">
    <property type="entry name" value="STATOR ELEMENT OF FLAGELLAR MOTOR COMPLEX"/>
    <property type="match status" value="1"/>
</dbReference>
<name>A0A0C5V1I9_9GAMM</name>
<keyword evidence="6" id="KW-0626">Porin</keyword>
<dbReference type="Pfam" id="PF17963">
    <property type="entry name" value="Big_9"/>
    <property type="match status" value="2"/>
</dbReference>
<evidence type="ECO:0000259" key="11">
    <source>
        <dbReference type="PROSITE" id="PS51123"/>
    </source>
</evidence>
<sequence>MTIKSIVILALSGLASTAQAEFPIWFSIDGGYARPLTKDDYQKQINDAGLDASLSGTTDWRGSLRVGVGVDLDQWLSVSRPWSIATQVEYLTLGEVDVDYSGNFLDAGKFYDELEEIHPESIKDGIALSVLGRWRGFDGPLEPVGFGARAGLTGWRQHYTLRDNDGNKVGSDKRFGVAPTAGLETTYEINPHWTARLGWNVYWMDRESAQLVSVGLEFRPMGLTKPGQWDLTPAQMADEFTVAQGPNDVSLDVLANDADQGQSLKITNITPAANGHSIISPDQKSVIYRQRSGTFTEDSFSYWFTSGRHEYGPIPVTVHVDMPKPIGEDDYYQVDQNEQRVLKVLANDHDPNKLPLTITRLQLATNSTSTATTDGKTILYQQVGKKDKDLLVYWLSNGSHEVGPVRVEMDVRIPTPKGLSDAFSVPQGQNMVLDVLTNDINYGEAPLVISRIAAADRGQLELKDGILTYQHDGSMNARDRFQYWMTDGRQEVGPIDVQITVTDRSMSNAQTLFIYFASNKAEVAGDYLPELTLFADQFKADPELKFVIYGYTDNVGSDAVNTALSRKRAETVKNYLVNVLNMNPNQLSTVGMGKKDPLVSNDTAEGRAKNRRVEIRMAP</sequence>
<protein>
    <submittedName>
        <fullName evidence="12">Outer membrane protein and related peptidoglycan-associated (Lipo)protein</fullName>
    </submittedName>
</protein>
<dbReference type="Gene3D" id="2.40.160.20">
    <property type="match status" value="1"/>
</dbReference>
<evidence type="ECO:0000256" key="2">
    <source>
        <dbReference type="ARBA" id="ARBA00022448"/>
    </source>
</evidence>
<dbReference type="HOGENOM" id="CLU_441297_0_0_6"/>
<dbReference type="CDD" id="cd07185">
    <property type="entry name" value="OmpA_C-like"/>
    <property type="match status" value="1"/>
</dbReference>
<accession>A0A0C5V1I9</accession>
<dbReference type="GO" id="GO:0046930">
    <property type="term" value="C:pore complex"/>
    <property type="evidence" value="ECO:0007669"/>
    <property type="project" value="UniProtKB-KW"/>
</dbReference>
<dbReference type="Gene3D" id="3.30.1330.60">
    <property type="entry name" value="OmpA-like domain"/>
    <property type="match status" value="1"/>
</dbReference>
<dbReference type="InterPro" id="IPR050330">
    <property type="entry name" value="Bact_OuterMem_StrucFunc"/>
</dbReference>
<dbReference type="SUPFAM" id="SSF56925">
    <property type="entry name" value="OMPA-like"/>
    <property type="match status" value="1"/>
</dbReference>
<dbReference type="PANTHER" id="PTHR30329:SF21">
    <property type="entry name" value="LIPOPROTEIN YIAD-RELATED"/>
    <property type="match status" value="1"/>
</dbReference>
<dbReference type="RefSeq" id="WP_052830100.1">
    <property type="nucleotide sequence ID" value="NZ_CP007142.1"/>
</dbReference>
<proteinExistence type="predicted"/>
<dbReference type="Pfam" id="PF00691">
    <property type="entry name" value="OmpA"/>
    <property type="match status" value="1"/>
</dbReference>
<feature type="signal peptide" evidence="10">
    <location>
        <begin position="1"/>
        <end position="20"/>
    </location>
</feature>
<keyword evidence="3" id="KW-1134">Transmembrane beta strand</keyword>
<dbReference type="GO" id="GO:0015288">
    <property type="term" value="F:porin activity"/>
    <property type="evidence" value="ECO:0007669"/>
    <property type="project" value="UniProtKB-KW"/>
</dbReference>
<dbReference type="GO" id="GO:0006811">
    <property type="term" value="P:monoatomic ion transport"/>
    <property type="evidence" value="ECO:0007669"/>
    <property type="project" value="UniProtKB-KW"/>
</dbReference>
<feature type="domain" description="OmpA-like" evidence="11">
    <location>
        <begin position="503"/>
        <end position="619"/>
    </location>
</feature>
<keyword evidence="13" id="KW-1185">Reference proteome</keyword>
<dbReference type="Proteomes" id="UP000032266">
    <property type="component" value="Chromosome"/>
</dbReference>
<dbReference type="PROSITE" id="PS51123">
    <property type="entry name" value="OMPA_2"/>
    <property type="match status" value="1"/>
</dbReference>
<keyword evidence="7 9" id="KW-0472">Membrane</keyword>
<evidence type="ECO:0000313" key="12">
    <source>
        <dbReference type="EMBL" id="AJQ93405.1"/>
    </source>
</evidence>
<evidence type="ECO:0000256" key="8">
    <source>
        <dbReference type="ARBA" id="ARBA00023237"/>
    </source>
</evidence>
<evidence type="ECO:0000256" key="9">
    <source>
        <dbReference type="PROSITE-ProRule" id="PRU00473"/>
    </source>
</evidence>
<evidence type="ECO:0000256" key="4">
    <source>
        <dbReference type="ARBA" id="ARBA00022692"/>
    </source>
</evidence>
<dbReference type="EMBL" id="CP007142">
    <property type="protein sequence ID" value="AJQ93405.1"/>
    <property type="molecule type" value="Genomic_DNA"/>
</dbReference>
<feature type="chain" id="PRO_5002183313" evidence="10">
    <location>
        <begin position="21"/>
        <end position="619"/>
    </location>
</feature>
<dbReference type="GO" id="GO:0009279">
    <property type="term" value="C:cell outer membrane"/>
    <property type="evidence" value="ECO:0007669"/>
    <property type="project" value="UniProtKB-SubCell"/>
</dbReference>
<dbReference type="SUPFAM" id="SSF103088">
    <property type="entry name" value="OmpA-like"/>
    <property type="match status" value="1"/>
</dbReference>
<dbReference type="InterPro" id="IPR036737">
    <property type="entry name" value="OmpA-like_sf"/>
</dbReference>
<reference evidence="12 13" key="1">
    <citation type="submission" date="2014-01" db="EMBL/GenBank/DDBJ databases">
        <title>Full genme sequencing of cellulolytic bacterium Gynuella sunshinyii YC6258T gen. nov., sp. nov.</title>
        <authorList>
            <person name="Khan H."/>
            <person name="Chung E.J."/>
            <person name="Chung Y.R."/>
        </authorList>
    </citation>
    <scope>NUCLEOTIDE SEQUENCE [LARGE SCALE GENOMIC DNA]</scope>
    <source>
        <strain evidence="12 13">YC6258</strain>
    </source>
</reference>
<keyword evidence="8" id="KW-0998">Cell outer membrane</keyword>
<keyword evidence="5" id="KW-0406">Ion transport</keyword>
<keyword evidence="10" id="KW-0732">Signal</keyword>
<evidence type="ECO:0000256" key="1">
    <source>
        <dbReference type="ARBA" id="ARBA00004571"/>
    </source>
</evidence>
<gene>
    <name evidence="12" type="ORF">YC6258_01357</name>
</gene>
<evidence type="ECO:0000256" key="10">
    <source>
        <dbReference type="SAM" id="SignalP"/>
    </source>
</evidence>
<dbReference type="AlphaFoldDB" id="A0A0C5V1I9"/>
<evidence type="ECO:0000256" key="5">
    <source>
        <dbReference type="ARBA" id="ARBA00023065"/>
    </source>
</evidence>
<evidence type="ECO:0000256" key="3">
    <source>
        <dbReference type="ARBA" id="ARBA00022452"/>
    </source>
</evidence>
<dbReference type="OrthoDB" id="9782229at2"/>
<dbReference type="InterPro" id="IPR011250">
    <property type="entry name" value="OMP/PagP_B-barrel"/>
</dbReference>
<dbReference type="InterPro" id="IPR006664">
    <property type="entry name" value="OMP_bac"/>
</dbReference>